<dbReference type="EMBL" id="JANPWB010000009">
    <property type="protein sequence ID" value="KAJ1150856.1"/>
    <property type="molecule type" value="Genomic_DNA"/>
</dbReference>
<proteinExistence type="predicted"/>
<evidence type="ECO:0000313" key="2">
    <source>
        <dbReference type="EMBL" id="KAJ1150856.1"/>
    </source>
</evidence>
<sequence length="106" mass="12164">MEVTAGRRTVKEPQLGFSGGCREQERRRSREERKTKRTEEPQGAECPSRGREEGEEPDDGWPDQEEDEEPVSGMRNPLTCHASGEAWHNQVRVSGWDRGREDGRKN</sequence>
<evidence type="ECO:0000313" key="3">
    <source>
        <dbReference type="Proteomes" id="UP001066276"/>
    </source>
</evidence>
<accession>A0AAV7REH6</accession>
<name>A0AAV7REH6_PLEWA</name>
<dbReference type="AlphaFoldDB" id="A0AAV7REH6"/>
<feature type="compositionally biased region" description="Basic and acidic residues" evidence="1">
    <location>
        <begin position="22"/>
        <end position="40"/>
    </location>
</feature>
<protein>
    <submittedName>
        <fullName evidence="2">Uncharacterized protein</fullName>
    </submittedName>
</protein>
<keyword evidence="3" id="KW-1185">Reference proteome</keyword>
<feature type="region of interest" description="Disordered" evidence="1">
    <location>
        <begin position="1"/>
        <end position="106"/>
    </location>
</feature>
<gene>
    <name evidence="2" type="ORF">NDU88_003644</name>
</gene>
<reference evidence="2" key="1">
    <citation type="journal article" date="2022" name="bioRxiv">
        <title>Sequencing and chromosome-scale assembly of the giantPleurodeles waltlgenome.</title>
        <authorList>
            <person name="Brown T."/>
            <person name="Elewa A."/>
            <person name="Iarovenko S."/>
            <person name="Subramanian E."/>
            <person name="Araus A.J."/>
            <person name="Petzold A."/>
            <person name="Susuki M."/>
            <person name="Suzuki K.-i.T."/>
            <person name="Hayashi T."/>
            <person name="Toyoda A."/>
            <person name="Oliveira C."/>
            <person name="Osipova E."/>
            <person name="Leigh N.D."/>
            <person name="Simon A."/>
            <person name="Yun M.H."/>
        </authorList>
    </citation>
    <scope>NUCLEOTIDE SEQUENCE</scope>
    <source>
        <strain evidence="2">20211129_DDA</strain>
        <tissue evidence="2">Liver</tissue>
    </source>
</reference>
<evidence type="ECO:0000256" key="1">
    <source>
        <dbReference type="SAM" id="MobiDB-lite"/>
    </source>
</evidence>
<comment type="caution">
    <text evidence="2">The sequence shown here is derived from an EMBL/GenBank/DDBJ whole genome shotgun (WGS) entry which is preliminary data.</text>
</comment>
<feature type="compositionally biased region" description="Basic and acidic residues" evidence="1">
    <location>
        <begin position="95"/>
        <end position="106"/>
    </location>
</feature>
<organism evidence="2 3">
    <name type="scientific">Pleurodeles waltl</name>
    <name type="common">Iberian ribbed newt</name>
    <dbReference type="NCBI Taxonomy" id="8319"/>
    <lineage>
        <taxon>Eukaryota</taxon>
        <taxon>Metazoa</taxon>
        <taxon>Chordata</taxon>
        <taxon>Craniata</taxon>
        <taxon>Vertebrata</taxon>
        <taxon>Euteleostomi</taxon>
        <taxon>Amphibia</taxon>
        <taxon>Batrachia</taxon>
        <taxon>Caudata</taxon>
        <taxon>Salamandroidea</taxon>
        <taxon>Salamandridae</taxon>
        <taxon>Pleurodelinae</taxon>
        <taxon>Pleurodeles</taxon>
    </lineage>
</organism>
<dbReference type="Proteomes" id="UP001066276">
    <property type="component" value="Chromosome 5"/>
</dbReference>
<feature type="compositionally biased region" description="Acidic residues" evidence="1">
    <location>
        <begin position="53"/>
        <end position="70"/>
    </location>
</feature>